<dbReference type="Gene3D" id="4.10.240.10">
    <property type="entry name" value="Zn(2)-C6 fungal-type DNA-binding domain"/>
    <property type="match status" value="1"/>
</dbReference>
<keyword evidence="1" id="KW-0479">Metal-binding</keyword>
<dbReference type="PROSITE" id="PS50048">
    <property type="entry name" value="ZN2_CY6_FUNGAL_2"/>
    <property type="match status" value="1"/>
</dbReference>
<evidence type="ECO:0000313" key="6">
    <source>
        <dbReference type="EMBL" id="KAK5987028.1"/>
    </source>
</evidence>
<dbReference type="Proteomes" id="UP001338125">
    <property type="component" value="Unassembled WGS sequence"/>
</dbReference>
<sequence>MTYYPRAAEAEAPAAAASAAAATAETDEAQAQAQAQAQTQSQAQTQAAAQTENDDGGSGARPPALTSNVNVEAFYRNHTLPSEQPWLAPAPAASFAPIHHQHQQNDRVAYNNFPSEWQSSHDHYHHQQNDNHLPLPQPPLPPPHTRYPPYGTNWQTTQTVAGEEQSQLPFAAAHSSLPIRERHQTILSPAASTPGPEPVLLSGISRVPRSSVAPASNTTTSTGVYPSIPTPSTPGATSTTYNSPRLPPPQSAANTSSTFNPTLNPTFNPNFNPFFISYDQSSLTPPTATSTAVATSSSTLGPLLAPAPPNNSTPDWLLPPYARKPRQYRRVKALRKPGMYTQQGSNKRAADASSDNDGDMSGGGGGGGASSYPEYDGKSKIARTSNDPMSFSSVVKGRQQLHTRTGQACDRCKVRKIRCDASPDGCSHCVTINAECLVTDRVSGRTERRGYLKELEREKEALENLVQDMENLLRDKGILVKPWRNSTWMNHHPETLADENDNPIPMNTPPRDADWTRYGSLWIKDDPSSISSTGTNSPLLNFSRPDLESRPQEKHIGVGEDKAPVNSIRGTVLSVLGMTINTAAFAAPDIDEPPEDAQISAPLYNKSLQSFLHSSMKNPNVEVSLPTRDNAFTWAGWYFGAVSIFIPLIHKPTFMRLLTRIYDEQGFKPSTPELVIAHMIFATILFQYGARNPQDAEGRRRWNDMSNKHYHFAISKLYDLLGSRDFMSVQALAMIACHTRSFPKPSCVSLVSNLALQRAIDLNLHRSSRKPGQGTNLENEMRKRTWWVILMIVVAVTGRRGSPIPITVEEFDTEFPEPIADELLTDEGVDTSRIVLCPFWAGLAGIKITPVFMQMYSSIYSVRREPANYSRVVQSLERQLREWKDALPASLKLPDLGDLDQTSVPALYIKTFELELRLCLRHPYVAMTGDQRMIDENYRISVTSAREYLKCVQKLSKLKSLDTTWYQMSIYAACIFSTLVASWVKRFETTPEEIVALREEMNSWKAILQETGILMGAGPGISTEIEGVIAHTINRIELDMRSARAKEAVKQEDPKQSQVYQVPQRTHNAAANTTTRSESNSQGQSNTGASAYQADTPMFYNTTQQTGGTTVDAIAGGSTTAPMATFSAQAAPLPTTNMWSDRPNTWQEWATVMTHDQNRYGTGPLMDIQRLPVHTQPLTGSPGGSGEMGTVLHPAAQTSWPHLVFDGAASNT</sequence>
<dbReference type="CDD" id="cd00067">
    <property type="entry name" value="GAL4"/>
    <property type="match status" value="1"/>
</dbReference>
<keyword evidence="7" id="KW-1185">Reference proteome</keyword>
<dbReference type="PANTHER" id="PTHR46910">
    <property type="entry name" value="TRANSCRIPTION FACTOR PDR1"/>
    <property type="match status" value="1"/>
</dbReference>
<evidence type="ECO:0000256" key="3">
    <source>
        <dbReference type="SAM" id="Coils"/>
    </source>
</evidence>
<evidence type="ECO:0000256" key="1">
    <source>
        <dbReference type="ARBA" id="ARBA00022723"/>
    </source>
</evidence>
<evidence type="ECO:0000313" key="7">
    <source>
        <dbReference type="Proteomes" id="UP001338125"/>
    </source>
</evidence>
<accession>A0ABR0S4J8</accession>
<dbReference type="InterPro" id="IPR036864">
    <property type="entry name" value="Zn2-C6_fun-type_DNA-bd_sf"/>
</dbReference>
<dbReference type="Pfam" id="PF00172">
    <property type="entry name" value="Zn_clus"/>
    <property type="match status" value="1"/>
</dbReference>
<feature type="region of interest" description="Disordered" evidence="4">
    <location>
        <begin position="301"/>
        <end position="392"/>
    </location>
</feature>
<dbReference type="InterPro" id="IPR050987">
    <property type="entry name" value="AtrR-like"/>
</dbReference>
<evidence type="ECO:0000256" key="4">
    <source>
        <dbReference type="SAM" id="MobiDB-lite"/>
    </source>
</evidence>
<feature type="compositionally biased region" description="Low complexity" evidence="4">
    <location>
        <begin position="10"/>
        <end position="51"/>
    </location>
</feature>
<name>A0ABR0S4J8_9HYPO</name>
<dbReference type="InterPro" id="IPR007219">
    <property type="entry name" value="XnlR_reg_dom"/>
</dbReference>
<feature type="domain" description="Zn(2)-C6 fungal-type" evidence="5">
    <location>
        <begin position="408"/>
        <end position="438"/>
    </location>
</feature>
<feature type="compositionally biased region" description="Polar residues" evidence="4">
    <location>
        <begin position="1076"/>
        <end position="1090"/>
    </location>
</feature>
<evidence type="ECO:0000259" key="5">
    <source>
        <dbReference type="PROSITE" id="PS50048"/>
    </source>
</evidence>
<reference evidence="6 7" key="1">
    <citation type="submission" date="2024-01" db="EMBL/GenBank/DDBJ databases">
        <title>Complete genome of Cladobotryum mycophilum ATHUM6906.</title>
        <authorList>
            <person name="Christinaki A.C."/>
            <person name="Myridakis A.I."/>
            <person name="Kouvelis V.N."/>
        </authorList>
    </citation>
    <scope>NUCLEOTIDE SEQUENCE [LARGE SCALE GENOMIC DNA]</scope>
    <source>
        <strain evidence="6 7">ATHUM6906</strain>
    </source>
</reference>
<gene>
    <name evidence="6" type="ORF">PT974_11144</name>
</gene>
<keyword evidence="2" id="KW-0539">Nucleus</keyword>
<dbReference type="SUPFAM" id="SSF57701">
    <property type="entry name" value="Zn2/Cys6 DNA-binding domain"/>
    <property type="match status" value="1"/>
</dbReference>
<dbReference type="InterPro" id="IPR001138">
    <property type="entry name" value="Zn2Cys6_DnaBD"/>
</dbReference>
<feature type="region of interest" description="Disordered" evidence="4">
    <location>
        <begin position="1045"/>
        <end position="1094"/>
    </location>
</feature>
<feature type="coiled-coil region" evidence="3">
    <location>
        <begin position="445"/>
        <end position="475"/>
    </location>
</feature>
<feature type="compositionally biased region" description="Basic residues" evidence="4">
    <location>
        <begin position="323"/>
        <end position="335"/>
    </location>
</feature>
<comment type="caution">
    <text evidence="6">The sequence shown here is derived from an EMBL/GenBank/DDBJ whole genome shotgun (WGS) entry which is preliminary data.</text>
</comment>
<dbReference type="SMART" id="SM00066">
    <property type="entry name" value="GAL4"/>
    <property type="match status" value="1"/>
</dbReference>
<feature type="compositionally biased region" description="Pro residues" evidence="4">
    <location>
        <begin position="135"/>
        <end position="146"/>
    </location>
</feature>
<evidence type="ECO:0000256" key="2">
    <source>
        <dbReference type="ARBA" id="ARBA00023242"/>
    </source>
</evidence>
<feature type="compositionally biased region" description="Polar residues" evidence="4">
    <location>
        <begin position="382"/>
        <end position="392"/>
    </location>
</feature>
<keyword evidence="3" id="KW-0175">Coiled coil</keyword>
<feature type="region of interest" description="Disordered" evidence="4">
    <location>
        <begin position="210"/>
        <end position="259"/>
    </location>
</feature>
<dbReference type="EMBL" id="JAVFKD010000016">
    <property type="protein sequence ID" value="KAK5987028.1"/>
    <property type="molecule type" value="Genomic_DNA"/>
</dbReference>
<protein>
    <submittedName>
        <fullName evidence="6">Asg1-like protein</fullName>
    </submittedName>
</protein>
<dbReference type="PANTHER" id="PTHR46910:SF4">
    <property type="entry name" value="ZN(2)-C6 FUNGAL-TYPE DOMAIN-CONTAINING PROTEIN"/>
    <property type="match status" value="1"/>
</dbReference>
<feature type="compositionally biased region" description="Basic and acidic residues" evidence="4">
    <location>
        <begin position="1045"/>
        <end position="1055"/>
    </location>
</feature>
<feature type="region of interest" description="Disordered" evidence="4">
    <location>
        <begin position="1"/>
        <end position="65"/>
    </location>
</feature>
<dbReference type="CDD" id="cd12148">
    <property type="entry name" value="fungal_TF_MHR"/>
    <property type="match status" value="1"/>
</dbReference>
<feature type="compositionally biased region" description="Basic and acidic residues" evidence="4">
    <location>
        <begin position="119"/>
        <end position="129"/>
    </location>
</feature>
<proteinExistence type="predicted"/>
<feature type="region of interest" description="Disordered" evidence="4">
    <location>
        <begin position="114"/>
        <end position="149"/>
    </location>
</feature>
<feature type="compositionally biased region" description="Gly residues" evidence="4">
    <location>
        <begin position="360"/>
        <end position="369"/>
    </location>
</feature>
<dbReference type="Pfam" id="PF04082">
    <property type="entry name" value="Fungal_trans"/>
    <property type="match status" value="1"/>
</dbReference>
<dbReference type="PROSITE" id="PS00463">
    <property type="entry name" value="ZN2_CY6_FUNGAL_1"/>
    <property type="match status" value="1"/>
</dbReference>
<feature type="compositionally biased region" description="Polar residues" evidence="4">
    <location>
        <begin position="1056"/>
        <end position="1067"/>
    </location>
</feature>
<organism evidence="6 7">
    <name type="scientific">Cladobotryum mycophilum</name>
    <dbReference type="NCBI Taxonomy" id="491253"/>
    <lineage>
        <taxon>Eukaryota</taxon>
        <taxon>Fungi</taxon>
        <taxon>Dikarya</taxon>
        <taxon>Ascomycota</taxon>
        <taxon>Pezizomycotina</taxon>
        <taxon>Sordariomycetes</taxon>
        <taxon>Hypocreomycetidae</taxon>
        <taxon>Hypocreales</taxon>
        <taxon>Hypocreaceae</taxon>
        <taxon>Cladobotryum</taxon>
    </lineage>
</organism>
<feature type="compositionally biased region" description="Polar residues" evidence="4">
    <location>
        <begin position="213"/>
        <end position="224"/>
    </location>
</feature>